<evidence type="ECO:0000256" key="15">
    <source>
        <dbReference type="ARBA" id="ARBA00023134"/>
    </source>
</evidence>
<dbReference type="EC" id="2.7.1.156" evidence="8"/>
<feature type="active site" description="GMP-histidine intermediate" evidence="18">
    <location>
        <position position="50"/>
    </location>
</feature>
<evidence type="ECO:0000256" key="11">
    <source>
        <dbReference type="ARBA" id="ARBA00022679"/>
    </source>
</evidence>
<protein>
    <recommendedName>
        <fullName evidence="16">Adenosylcobinamide kinase</fullName>
        <ecNumber evidence="8">2.7.1.156</ecNumber>
        <ecNumber evidence="9">2.7.7.62</ecNumber>
    </recommendedName>
    <alternativeName>
        <fullName evidence="17">Adenosylcobinamide-phosphate guanylyltransferase</fullName>
    </alternativeName>
</protein>
<comment type="catalytic activity">
    <reaction evidence="2">
        <text>adenosylcob(III)inamide phosphate + GTP + H(+) = adenosylcob(III)inamide-GDP + diphosphate</text>
        <dbReference type="Rhea" id="RHEA:22712"/>
        <dbReference type="ChEBI" id="CHEBI:15378"/>
        <dbReference type="ChEBI" id="CHEBI:33019"/>
        <dbReference type="ChEBI" id="CHEBI:37565"/>
        <dbReference type="ChEBI" id="CHEBI:58502"/>
        <dbReference type="ChEBI" id="CHEBI:60487"/>
        <dbReference type="EC" id="2.7.7.62"/>
    </reaction>
</comment>
<keyword evidence="13 20" id="KW-0418">Kinase</keyword>
<evidence type="ECO:0000256" key="1">
    <source>
        <dbReference type="ARBA" id="ARBA00000312"/>
    </source>
</evidence>
<dbReference type="EMBL" id="QRMZ01000007">
    <property type="protein sequence ID" value="RHK06853.1"/>
    <property type="molecule type" value="Genomic_DNA"/>
</dbReference>
<accession>A0A415EU69</accession>
<evidence type="ECO:0000256" key="4">
    <source>
        <dbReference type="ARBA" id="ARBA00003889"/>
    </source>
</evidence>
<keyword evidence="12 19" id="KW-0547">Nucleotide-binding</keyword>
<evidence type="ECO:0000256" key="7">
    <source>
        <dbReference type="ARBA" id="ARBA00007490"/>
    </source>
</evidence>
<dbReference type="SUPFAM" id="SSF52540">
    <property type="entry name" value="P-loop containing nucleoside triphosphate hydrolases"/>
    <property type="match status" value="1"/>
</dbReference>
<keyword evidence="20" id="KW-0548">Nucleotidyltransferase</keyword>
<dbReference type="CDD" id="cd00544">
    <property type="entry name" value="CobU"/>
    <property type="match status" value="1"/>
</dbReference>
<dbReference type="PIRSF" id="PIRSF006135">
    <property type="entry name" value="CobU"/>
    <property type="match status" value="1"/>
</dbReference>
<evidence type="ECO:0000256" key="18">
    <source>
        <dbReference type="PIRSR" id="PIRSR006135-1"/>
    </source>
</evidence>
<evidence type="ECO:0000256" key="8">
    <source>
        <dbReference type="ARBA" id="ARBA00012016"/>
    </source>
</evidence>
<comment type="pathway">
    <text evidence="6">Cofactor biosynthesis; adenosylcobalamin biosynthesis; adenosylcobalamin from cob(II)yrinate a,c-diamide: step 5/7.</text>
</comment>
<comment type="function">
    <text evidence="4">Catalyzes ATP-dependent phosphorylation of adenosylcobinamide and addition of GMP to adenosylcobinamide phosphate.</text>
</comment>
<evidence type="ECO:0000313" key="21">
    <source>
        <dbReference type="Proteomes" id="UP000286288"/>
    </source>
</evidence>
<comment type="catalytic activity">
    <reaction evidence="1">
        <text>adenosylcob(III)inamide + ATP = adenosylcob(III)inamide phosphate + ADP + H(+)</text>
        <dbReference type="Rhea" id="RHEA:15769"/>
        <dbReference type="ChEBI" id="CHEBI:2480"/>
        <dbReference type="ChEBI" id="CHEBI:15378"/>
        <dbReference type="ChEBI" id="CHEBI:30616"/>
        <dbReference type="ChEBI" id="CHEBI:58502"/>
        <dbReference type="ChEBI" id="CHEBI:456216"/>
        <dbReference type="EC" id="2.7.1.156"/>
    </reaction>
</comment>
<dbReference type="Proteomes" id="UP000286288">
    <property type="component" value="Unassembled WGS sequence"/>
</dbReference>
<proteinExistence type="inferred from homology"/>
<evidence type="ECO:0000256" key="17">
    <source>
        <dbReference type="ARBA" id="ARBA00030571"/>
    </source>
</evidence>
<evidence type="ECO:0000256" key="3">
    <source>
        <dbReference type="ARBA" id="ARBA00001522"/>
    </source>
</evidence>
<evidence type="ECO:0000256" key="6">
    <source>
        <dbReference type="ARBA" id="ARBA00005159"/>
    </source>
</evidence>
<evidence type="ECO:0000256" key="13">
    <source>
        <dbReference type="ARBA" id="ARBA00022777"/>
    </source>
</evidence>
<dbReference type="PANTHER" id="PTHR34848">
    <property type="match status" value="1"/>
</dbReference>
<evidence type="ECO:0000256" key="10">
    <source>
        <dbReference type="ARBA" id="ARBA00022573"/>
    </source>
</evidence>
<dbReference type="EC" id="2.7.7.62" evidence="9"/>
<evidence type="ECO:0000256" key="14">
    <source>
        <dbReference type="ARBA" id="ARBA00022840"/>
    </source>
</evidence>
<evidence type="ECO:0000256" key="5">
    <source>
        <dbReference type="ARBA" id="ARBA00004692"/>
    </source>
</evidence>
<dbReference type="GO" id="GO:0005525">
    <property type="term" value="F:GTP binding"/>
    <property type="evidence" value="ECO:0007669"/>
    <property type="project" value="UniProtKB-KW"/>
</dbReference>
<name>A0A415EU69_ENTCA</name>
<feature type="binding site" evidence="19">
    <location>
        <position position="82"/>
    </location>
    <ligand>
        <name>GTP</name>
        <dbReference type="ChEBI" id="CHEBI:37565"/>
    </ligand>
</feature>
<comment type="pathway">
    <text evidence="5">Cofactor biosynthesis; adenosylcobalamin biosynthesis; adenosylcobalamin from cob(II)yrinate a,c-diamide: step 6/7.</text>
</comment>
<dbReference type="Gene3D" id="3.40.50.300">
    <property type="entry name" value="P-loop containing nucleotide triphosphate hydrolases"/>
    <property type="match status" value="1"/>
</dbReference>
<evidence type="ECO:0000256" key="9">
    <source>
        <dbReference type="ARBA" id="ARBA00012523"/>
    </source>
</evidence>
<dbReference type="AlphaFoldDB" id="A0A415EU69"/>
<dbReference type="GO" id="GO:0008820">
    <property type="term" value="F:cobinamide phosphate guanylyltransferase activity"/>
    <property type="evidence" value="ECO:0007669"/>
    <property type="project" value="UniProtKB-EC"/>
</dbReference>
<comment type="similarity">
    <text evidence="7">Belongs to the CobU/CobP family.</text>
</comment>
<feature type="binding site" evidence="19">
    <location>
        <position position="62"/>
    </location>
    <ligand>
        <name>GTP</name>
        <dbReference type="ChEBI" id="CHEBI:37565"/>
    </ligand>
</feature>
<dbReference type="InterPro" id="IPR003203">
    <property type="entry name" value="CobU/CobP"/>
</dbReference>
<reference evidence="20 21" key="1">
    <citation type="submission" date="2018-08" db="EMBL/GenBank/DDBJ databases">
        <title>A genome reference for cultivated species of the human gut microbiota.</title>
        <authorList>
            <person name="Zou Y."/>
            <person name="Xue W."/>
            <person name="Luo G."/>
        </authorList>
    </citation>
    <scope>NUCLEOTIDE SEQUENCE [LARGE SCALE GENOMIC DNA]</scope>
    <source>
        <strain evidence="20 21">AF48-16</strain>
    </source>
</reference>
<dbReference type="NCBIfam" id="NF004469">
    <property type="entry name" value="PRK05800.1"/>
    <property type="match status" value="1"/>
</dbReference>
<keyword evidence="10" id="KW-0169">Cobalamin biosynthesis</keyword>
<keyword evidence="14" id="KW-0067">ATP-binding</keyword>
<comment type="catalytic activity">
    <reaction evidence="3">
        <text>adenosylcob(III)inamide + GTP = adenosylcob(III)inamide phosphate + GDP + H(+)</text>
        <dbReference type="Rhea" id="RHEA:15765"/>
        <dbReference type="ChEBI" id="CHEBI:2480"/>
        <dbReference type="ChEBI" id="CHEBI:15378"/>
        <dbReference type="ChEBI" id="CHEBI:37565"/>
        <dbReference type="ChEBI" id="CHEBI:58189"/>
        <dbReference type="ChEBI" id="CHEBI:58502"/>
        <dbReference type="EC" id="2.7.1.156"/>
    </reaction>
</comment>
<dbReference type="GO" id="GO:0009236">
    <property type="term" value="P:cobalamin biosynthetic process"/>
    <property type="evidence" value="ECO:0007669"/>
    <property type="project" value="UniProtKB-UniPathway"/>
</dbReference>
<dbReference type="UniPathway" id="UPA00148">
    <property type="reaction ID" value="UER00236"/>
</dbReference>
<evidence type="ECO:0000256" key="16">
    <source>
        <dbReference type="ARBA" id="ARBA00029570"/>
    </source>
</evidence>
<gene>
    <name evidence="20" type="ORF">DW084_06670</name>
</gene>
<dbReference type="Pfam" id="PF02283">
    <property type="entry name" value="CobU"/>
    <property type="match status" value="1"/>
</dbReference>
<evidence type="ECO:0000256" key="19">
    <source>
        <dbReference type="PIRSR" id="PIRSR006135-2"/>
    </source>
</evidence>
<organism evidence="20 21">
    <name type="scientific">Enterococcus casseliflavus</name>
    <name type="common">Enterococcus flavescens</name>
    <dbReference type="NCBI Taxonomy" id="37734"/>
    <lineage>
        <taxon>Bacteria</taxon>
        <taxon>Bacillati</taxon>
        <taxon>Bacillota</taxon>
        <taxon>Bacilli</taxon>
        <taxon>Lactobacillales</taxon>
        <taxon>Enterococcaceae</taxon>
        <taxon>Enterococcus</taxon>
    </lineage>
</organism>
<comment type="caution">
    <text evidence="20">The sequence shown here is derived from an EMBL/GenBank/DDBJ whole genome shotgun (WGS) entry which is preliminary data.</text>
</comment>
<dbReference type="GO" id="GO:0043752">
    <property type="term" value="F:adenosylcobinamide kinase activity"/>
    <property type="evidence" value="ECO:0007669"/>
    <property type="project" value="UniProtKB-EC"/>
</dbReference>
<evidence type="ECO:0000256" key="12">
    <source>
        <dbReference type="ARBA" id="ARBA00022741"/>
    </source>
</evidence>
<dbReference type="PANTHER" id="PTHR34848:SF1">
    <property type="entry name" value="BIFUNCTIONAL ADENOSYLCOBALAMIN BIOSYNTHESIS PROTEIN COBU"/>
    <property type="match status" value="1"/>
</dbReference>
<feature type="binding site" evidence="19">
    <location>
        <begin position="9"/>
        <end position="16"/>
    </location>
    <ligand>
        <name>GTP</name>
        <dbReference type="ChEBI" id="CHEBI:37565"/>
    </ligand>
</feature>
<sequence length="195" mass="22293">MGKIIVVTGGARSGKSQFAEECFDQSARILYLAANAAPQDDEMKKRVSLHQANRPAHWQTYEGFIDLPEKMTAGCFEGYLLDCATMFTTNTFYRLLQERFGADYEWMEKQFFKMTEDQKQDLESEILKEWHKILIQAKSLPSMTVIVTNEVGLGIVPENPLSRWFRDVLGRVNQFLGKEGDEVYLIVAGIPVKIK</sequence>
<evidence type="ECO:0000313" key="20">
    <source>
        <dbReference type="EMBL" id="RHK06853.1"/>
    </source>
</evidence>
<dbReference type="InterPro" id="IPR027417">
    <property type="entry name" value="P-loop_NTPase"/>
</dbReference>
<dbReference type="GO" id="GO:0005524">
    <property type="term" value="F:ATP binding"/>
    <property type="evidence" value="ECO:0007669"/>
    <property type="project" value="UniProtKB-KW"/>
</dbReference>
<evidence type="ECO:0000256" key="2">
    <source>
        <dbReference type="ARBA" id="ARBA00000711"/>
    </source>
</evidence>
<keyword evidence="11 20" id="KW-0808">Transferase</keyword>
<keyword evidence="15 19" id="KW-0342">GTP-binding</keyword>